<dbReference type="SMART" id="SM00091">
    <property type="entry name" value="PAS"/>
    <property type="match status" value="2"/>
</dbReference>
<dbReference type="AlphaFoldDB" id="A0A158M6Q7"/>
<dbReference type="InterPro" id="IPR012226">
    <property type="entry name" value="Diguanyl_cyclase/Pdiesterase"/>
</dbReference>
<dbReference type="SMART" id="SM00086">
    <property type="entry name" value="PAC"/>
    <property type="match status" value="2"/>
</dbReference>
<dbReference type="InterPro" id="IPR000700">
    <property type="entry name" value="PAS-assoc_C"/>
</dbReference>
<dbReference type="PANTHER" id="PTHR44757">
    <property type="entry name" value="DIGUANYLATE CYCLASE DGCP"/>
    <property type="match status" value="1"/>
</dbReference>
<dbReference type="NCBIfam" id="TIGR00254">
    <property type="entry name" value="GGDEF"/>
    <property type="match status" value="1"/>
</dbReference>
<protein>
    <submittedName>
        <fullName evidence="5">Putative heme-regulated cyclic di-GMP, cyclic AMP phosphodiesterase</fullName>
    </submittedName>
</protein>
<dbReference type="SUPFAM" id="SSF55781">
    <property type="entry name" value="GAF domain-like"/>
    <property type="match status" value="1"/>
</dbReference>
<dbReference type="InterPro" id="IPR052155">
    <property type="entry name" value="Biofilm_reg_signaling"/>
</dbReference>
<dbReference type="PIRSF" id="PIRSF005925">
    <property type="entry name" value="Dos"/>
    <property type="match status" value="1"/>
</dbReference>
<dbReference type="InterPro" id="IPR001610">
    <property type="entry name" value="PAC"/>
</dbReference>
<dbReference type="Gene3D" id="3.30.70.270">
    <property type="match status" value="1"/>
</dbReference>
<dbReference type="GeneID" id="93119380"/>
<dbReference type="InterPro" id="IPR001633">
    <property type="entry name" value="EAL_dom"/>
</dbReference>
<dbReference type="PROSITE" id="PS50887">
    <property type="entry name" value="GGDEF"/>
    <property type="match status" value="1"/>
</dbReference>
<dbReference type="EMBL" id="JFZZ01000054">
    <property type="protein sequence ID" value="KAK95525.1"/>
    <property type="molecule type" value="Genomic_DNA"/>
</dbReference>
<dbReference type="SMART" id="SM00052">
    <property type="entry name" value="EAL"/>
    <property type="match status" value="1"/>
</dbReference>
<reference evidence="5 6" key="1">
    <citation type="submission" date="2014-03" db="EMBL/GenBank/DDBJ databases">
        <title>Genome sequence of Bordetella holmseii.</title>
        <authorList>
            <person name="Harvill E."/>
            <person name="Goodfield L.L."/>
            <person name="Ivanov Y."/>
            <person name="Meyer J.A."/>
            <person name="Newth C."/>
            <person name="Cassiday P."/>
            <person name="Tondella M.L."/>
            <person name="Liao P."/>
            <person name="Zimmerman J."/>
            <person name="Meert K."/>
            <person name="Wessel D."/>
            <person name="Berger J."/>
            <person name="Dean J.M."/>
            <person name="Holubkov R."/>
            <person name="Burr J."/>
            <person name="Liu T."/>
            <person name="Brinkac L.M."/>
            <person name="Sanka R."/>
            <person name="Kim M."/>
            <person name="Losada L."/>
        </authorList>
    </citation>
    <scope>NUCLEOTIDE SEQUENCE [LARGE SCALE GENOMIC DNA]</scope>
    <source>
        <strain evidence="5 6">CDC-H585-BH</strain>
    </source>
</reference>
<dbReference type="RefSeq" id="WP_005014889.1">
    <property type="nucleotide sequence ID" value="NZ_JFZZ01000054.1"/>
</dbReference>
<comment type="caution">
    <text evidence="5">The sequence shown here is derived from an EMBL/GenBank/DDBJ whole genome shotgun (WGS) entry which is preliminary data.</text>
</comment>
<dbReference type="InterPro" id="IPR000160">
    <property type="entry name" value="GGDEF_dom"/>
</dbReference>
<dbReference type="CDD" id="cd01949">
    <property type="entry name" value="GGDEF"/>
    <property type="match status" value="1"/>
</dbReference>
<dbReference type="PROSITE" id="PS50883">
    <property type="entry name" value="EAL"/>
    <property type="match status" value="1"/>
</dbReference>
<sequence>MFKQSEPVDRPMAQLEALNRLMALAEYSLDGRLQRANDLYLSILGLPRQEVLGRHRNSFCSRVTGESDFWPGLLAGEACSVKEEQIGRDARICWLQATYTPVYDASGNIQHILKAATDITEQVRQEQAQYANVQRLTLAADASDTAVIMADNDTRFIYANAGFTRMFGWSAEEVIGRHTVELLTPHLGSAYAQARHKQLLKGVSSQLEEIVVGKQGQRYWAKIITNPIFGSQGEITHIVTMFTDITHAKLHEALQQQVLEAMVHEQALSDVLELVCKEVERIAPEIATIILELDHEAGLRTLAAPSLPAHFCQELQSTSIGSGCASGLEPPLPQQGSSVAGNAIELLCSNCLGMVLPEGFTGCAATPIRSSENAVVGYFAFYYRHPRNAAAQAFHQSLVDACTHLCALALEREHARERIRQLAFYDDLTGIPNRNLLLAKAEQAIAAAARNRTPLAVLFIDLDRFKQINDTLGHVAGDELLRAAAERMRAKFRPNDLMGRLSGDDFVVVLSNTGTDRAADVVEHLQGELARPLRLANTDLSVSACVGLALFPADGRDMETLLQRADLAMHEAKAAGRGGFSFFSTEMNRLAQERLALENDLRHALKKGLLRLDYQPQIALASGTLYGVEALARWTHPTLGDIPPSRFIPLAEECGLIADLGLWAVRSACRQLAGWRSKGLTVPAVSVNLSPTSFHNPELPRLICETLRRHGLAPADLTLELTESILLDTHPSTMQTISQVHALGIRLSMDDFGTGYSSLSYLRRLPVSELKLDRSFVADLDHDAAASALSAAILGIGESLHLTVVAEGVETSRQNALLHQQGYPVAQGHLFSRPLPASELEAWFARDLPSVLPLPRTGR</sequence>
<dbReference type="InterPro" id="IPR029016">
    <property type="entry name" value="GAF-like_dom_sf"/>
</dbReference>
<name>A0A158M6Q7_9BORD</name>
<proteinExistence type="predicted"/>
<dbReference type="CDD" id="cd01948">
    <property type="entry name" value="EAL"/>
    <property type="match status" value="1"/>
</dbReference>
<dbReference type="Pfam" id="PF00563">
    <property type="entry name" value="EAL"/>
    <property type="match status" value="1"/>
</dbReference>
<dbReference type="InterPro" id="IPR000014">
    <property type="entry name" value="PAS"/>
</dbReference>
<evidence type="ECO:0000259" key="1">
    <source>
        <dbReference type="PROSITE" id="PS50112"/>
    </source>
</evidence>
<dbReference type="SUPFAM" id="SSF55073">
    <property type="entry name" value="Nucleotide cyclase"/>
    <property type="match status" value="1"/>
</dbReference>
<gene>
    <name evidence="5" type="ORF">L497_1813</name>
</gene>
<dbReference type="InterPro" id="IPR035919">
    <property type="entry name" value="EAL_sf"/>
</dbReference>
<dbReference type="PROSITE" id="PS50112">
    <property type="entry name" value="PAS"/>
    <property type="match status" value="1"/>
</dbReference>
<dbReference type="PROSITE" id="PS50113">
    <property type="entry name" value="PAC"/>
    <property type="match status" value="2"/>
</dbReference>
<evidence type="ECO:0000313" key="6">
    <source>
        <dbReference type="Proteomes" id="UP000026682"/>
    </source>
</evidence>
<dbReference type="SUPFAM" id="SSF55785">
    <property type="entry name" value="PYP-like sensor domain (PAS domain)"/>
    <property type="match status" value="2"/>
</dbReference>
<dbReference type="Pfam" id="PF00990">
    <property type="entry name" value="GGDEF"/>
    <property type="match status" value="1"/>
</dbReference>
<organism evidence="5 6">
    <name type="scientific">Bordetella holmesii CDC-H585-BH</name>
    <dbReference type="NCBI Taxonomy" id="1331206"/>
    <lineage>
        <taxon>Bacteria</taxon>
        <taxon>Pseudomonadati</taxon>
        <taxon>Pseudomonadota</taxon>
        <taxon>Betaproteobacteria</taxon>
        <taxon>Burkholderiales</taxon>
        <taxon>Alcaligenaceae</taxon>
        <taxon>Bordetella</taxon>
    </lineage>
</organism>
<dbReference type="Gene3D" id="3.30.450.40">
    <property type="match status" value="1"/>
</dbReference>
<dbReference type="InterPro" id="IPR029787">
    <property type="entry name" value="Nucleotide_cyclase"/>
</dbReference>
<dbReference type="InterPro" id="IPR013656">
    <property type="entry name" value="PAS_4"/>
</dbReference>
<dbReference type="NCBIfam" id="TIGR00229">
    <property type="entry name" value="sensory_box"/>
    <property type="match status" value="2"/>
</dbReference>
<dbReference type="SMART" id="SM00267">
    <property type="entry name" value="GGDEF"/>
    <property type="match status" value="1"/>
</dbReference>
<evidence type="ECO:0000259" key="3">
    <source>
        <dbReference type="PROSITE" id="PS50883"/>
    </source>
</evidence>
<evidence type="ECO:0000313" key="5">
    <source>
        <dbReference type="EMBL" id="KAK95525.1"/>
    </source>
</evidence>
<feature type="domain" description="PAS" evidence="1">
    <location>
        <begin position="132"/>
        <end position="185"/>
    </location>
</feature>
<evidence type="ECO:0000259" key="2">
    <source>
        <dbReference type="PROSITE" id="PS50113"/>
    </source>
</evidence>
<evidence type="ECO:0000259" key="4">
    <source>
        <dbReference type="PROSITE" id="PS50887"/>
    </source>
</evidence>
<dbReference type="SUPFAM" id="SSF141868">
    <property type="entry name" value="EAL domain-like"/>
    <property type="match status" value="1"/>
</dbReference>
<dbReference type="Pfam" id="PF08448">
    <property type="entry name" value="PAS_4"/>
    <property type="match status" value="2"/>
</dbReference>
<dbReference type="Gene3D" id="3.30.450.20">
    <property type="entry name" value="PAS domain"/>
    <property type="match status" value="2"/>
</dbReference>
<feature type="domain" description="GGDEF" evidence="4">
    <location>
        <begin position="453"/>
        <end position="585"/>
    </location>
</feature>
<dbReference type="PANTHER" id="PTHR44757:SF2">
    <property type="entry name" value="BIOFILM ARCHITECTURE MAINTENANCE PROTEIN MBAA"/>
    <property type="match status" value="1"/>
</dbReference>
<dbReference type="STRING" id="35814.BBB42_12345"/>
<feature type="domain" description="PAC" evidence="2">
    <location>
        <begin position="79"/>
        <end position="131"/>
    </location>
</feature>
<dbReference type="PATRIC" id="fig|1331206.3.peg.1506"/>
<dbReference type="Proteomes" id="UP000026682">
    <property type="component" value="Unassembled WGS sequence"/>
</dbReference>
<dbReference type="InterPro" id="IPR043128">
    <property type="entry name" value="Rev_trsase/Diguanyl_cyclase"/>
</dbReference>
<dbReference type="InterPro" id="IPR035965">
    <property type="entry name" value="PAS-like_dom_sf"/>
</dbReference>
<feature type="domain" description="EAL" evidence="3">
    <location>
        <begin position="594"/>
        <end position="848"/>
    </location>
</feature>
<feature type="domain" description="PAC" evidence="2">
    <location>
        <begin position="205"/>
        <end position="257"/>
    </location>
</feature>
<accession>A0A158M6Q7</accession>
<dbReference type="Gene3D" id="3.20.20.450">
    <property type="entry name" value="EAL domain"/>
    <property type="match status" value="1"/>
</dbReference>
<dbReference type="CDD" id="cd00130">
    <property type="entry name" value="PAS"/>
    <property type="match status" value="2"/>
</dbReference>